<accession>A0A931DSD8</accession>
<dbReference type="AlphaFoldDB" id="A0A931DSD8"/>
<reference evidence="1" key="1">
    <citation type="submission" date="2020-11" db="EMBL/GenBank/DDBJ databases">
        <title>Sequencing the genomes of 1000 actinobacteria strains.</title>
        <authorList>
            <person name="Klenk H.-P."/>
        </authorList>
    </citation>
    <scope>NUCLEOTIDE SEQUENCE</scope>
    <source>
        <strain evidence="1">DSM 43175</strain>
    </source>
</reference>
<evidence type="ECO:0000313" key="1">
    <source>
        <dbReference type="EMBL" id="MBG6092986.1"/>
    </source>
</evidence>
<dbReference type="EMBL" id="JADOUA010000001">
    <property type="protein sequence ID" value="MBG6092986.1"/>
    <property type="molecule type" value="Genomic_DNA"/>
</dbReference>
<protein>
    <submittedName>
        <fullName evidence="1">Uncharacterized protein</fullName>
    </submittedName>
</protein>
<gene>
    <name evidence="1" type="ORF">IW256_007099</name>
</gene>
<organism evidence="1 2">
    <name type="scientific">Actinomadura viridis</name>
    <dbReference type="NCBI Taxonomy" id="58110"/>
    <lineage>
        <taxon>Bacteria</taxon>
        <taxon>Bacillati</taxon>
        <taxon>Actinomycetota</taxon>
        <taxon>Actinomycetes</taxon>
        <taxon>Streptosporangiales</taxon>
        <taxon>Thermomonosporaceae</taxon>
        <taxon>Actinomadura</taxon>
    </lineage>
</organism>
<name>A0A931DSD8_9ACTN</name>
<proteinExistence type="predicted"/>
<dbReference type="Proteomes" id="UP000614047">
    <property type="component" value="Unassembled WGS sequence"/>
</dbReference>
<evidence type="ECO:0000313" key="2">
    <source>
        <dbReference type="Proteomes" id="UP000614047"/>
    </source>
</evidence>
<comment type="caution">
    <text evidence="1">The sequence shown here is derived from an EMBL/GenBank/DDBJ whole genome shotgun (WGS) entry which is preliminary data.</text>
</comment>
<keyword evidence="2" id="KW-1185">Reference proteome</keyword>
<sequence>MIPRRHTLSEYGPVAAVEVIAVRIGLRAISRVAEFPDSETALRGRVRRR</sequence>